<keyword evidence="4 11" id="KW-0812">Transmembrane</keyword>
<dbReference type="Gramene" id="AUR62004478-RA">
    <property type="protein sequence ID" value="AUR62004478-RA:cds"/>
    <property type="gene ID" value="AUR62004478"/>
</dbReference>
<keyword evidence="14" id="KW-1185">Reference proteome</keyword>
<feature type="transmembrane region" description="Helical" evidence="11">
    <location>
        <begin position="42"/>
        <end position="65"/>
    </location>
</feature>
<dbReference type="GO" id="GO:0016020">
    <property type="term" value="C:membrane"/>
    <property type="evidence" value="ECO:0007669"/>
    <property type="project" value="InterPro"/>
</dbReference>
<evidence type="ECO:0000256" key="11">
    <source>
        <dbReference type="SAM" id="Phobius"/>
    </source>
</evidence>
<keyword evidence="5 11" id="KW-1133">Transmembrane helix</keyword>
<dbReference type="GO" id="GO:0005216">
    <property type="term" value="F:monoatomic ion channel activity"/>
    <property type="evidence" value="ECO:0007669"/>
    <property type="project" value="InterPro"/>
</dbReference>
<dbReference type="Pfam" id="PF00520">
    <property type="entry name" value="Ion_trans"/>
    <property type="match status" value="1"/>
</dbReference>
<accession>A0A803KZL8</accession>
<proteinExistence type="inferred from homology"/>
<evidence type="ECO:0000256" key="5">
    <source>
        <dbReference type="ARBA" id="ARBA00022989"/>
    </source>
</evidence>
<organism evidence="13 14">
    <name type="scientific">Chenopodium quinoa</name>
    <name type="common">Quinoa</name>
    <dbReference type="NCBI Taxonomy" id="63459"/>
    <lineage>
        <taxon>Eukaryota</taxon>
        <taxon>Viridiplantae</taxon>
        <taxon>Streptophyta</taxon>
        <taxon>Embryophyta</taxon>
        <taxon>Tracheophyta</taxon>
        <taxon>Spermatophyta</taxon>
        <taxon>Magnoliopsida</taxon>
        <taxon>eudicotyledons</taxon>
        <taxon>Gunneridae</taxon>
        <taxon>Pentapetalae</taxon>
        <taxon>Caryophyllales</taxon>
        <taxon>Chenopodiaceae</taxon>
        <taxon>Chenopodioideae</taxon>
        <taxon>Atripliceae</taxon>
        <taxon>Chenopodium</taxon>
    </lineage>
</organism>
<evidence type="ECO:0000259" key="12">
    <source>
        <dbReference type="PROSITE" id="PS50042"/>
    </source>
</evidence>
<dbReference type="PANTHER" id="PTHR45651:SF5">
    <property type="entry name" value="CYCLIC NUCLEOTIDE-GATED ION CHANNEL 1"/>
    <property type="match status" value="1"/>
</dbReference>
<evidence type="ECO:0000256" key="3">
    <source>
        <dbReference type="ARBA" id="ARBA00022448"/>
    </source>
</evidence>
<keyword evidence="9" id="KW-0407">Ion channel</keyword>
<evidence type="ECO:0000256" key="2">
    <source>
        <dbReference type="ARBA" id="ARBA00010486"/>
    </source>
</evidence>
<comment type="subcellular location">
    <subcellularLocation>
        <location evidence="1">Endomembrane system</location>
        <topology evidence="1">Multi-pass membrane protein</topology>
    </subcellularLocation>
</comment>
<keyword evidence="7 11" id="KW-0472">Membrane</keyword>
<dbReference type="InterPro" id="IPR014710">
    <property type="entry name" value="RmlC-like_jellyroll"/>
</dbReference>
<dbReference type="AlphaFoldDB" id="A0A803KZL8"/>
<evidence type="ECO:0000313" key="13">
    <source>
        <dbReference type="EnsemblPlants" id="AUR62004478-RA:cds"/>
    </source>
</evidence>
<feature type="transmembrane region" description="Helical" evidence="11">
    <location>
        <begin position="706"/>
        <end position="729"/>
    </location>
</feature>
<dbReference type="PROSITE" id="PS50096">
    <property type="entry name" value="IQ"/>
    <property type="match status" value="1"/>
</dbReference>
<reference evidence="13" key="2">
    <citation type="submission" date="2021-03" db="UniProtKB">
        <authorList>
            <consortium name="EnsemblPlants"/>
        </authorList>
    </citation>
    <scope>IDENTIFICATION</scope>
</reference>
<keyword evidence="8" id="KW-1071">Ligand-gated ion channel</keyword>
<reference evidence="13" key="1">
    <citation type="journal article" date="2017" name="Nature">
        <title>The genome of Chenopodium quinoa.</title>
        <authorList>
            <person name="Jarvis D.E."/>
            <person name="Ho Y.S."/>
            <person name="Lightfoot D.J."/>
            <person name="Schmoeckel S.M."/>
            <person name="Li B."/>
            <person name="Borm T.J.A."/>
            <person name="Ohyanagi H."/>
            <person name="Mineta K."/>
            <person name="Michell C.T."/>
            <person name="Saber N."/>
            <person name="Kharbatia N.M."/>
            <person name="Rupper R.R."/>
            <person name="Sharp A.R."/>
            <person name="Dally N."/>
            <person name="Boughton B.A."/>
            <person name="Woo Y.H."/>
            <person name="Gao G."/>
            <person name="Schijlen E.G.W.M."/>
            <person name="Guo X."/>
            <person name="Momin A.A."/>
            <person name="Negrao S."/>
            <person name="Al-Babili S."/>
            <person name="Gehring C."/>
            <person name="Roessner U."/>
            <person name="Jung C."/>
            <person name="Murphy K."/>
            <person name="Arold S.T."/>
            <person name="Gojobori T."/>
            <person name="van der Linden C.G."/>
            <person name="van Loo E.N."/>
            <person name="Jellen E.N."/>
            <person name="Maughan P.J."/>
            <person name="Tester M."/>
        </authorList>
    </citation>
    <scope>NUCLEOTIDE SEQUENCE [LARGE SCALE GENOMIC DNA]</scope>
    <source>
        <strain evidence="13">cv. PI 614886</strain>
    </source>
</reference>
<dbReference type="Gene3D" id="2.60.120.10">
    <property type="entry name" value="Jelly Rolls"/>
    <property type="match status" value="1"/>
</dbReference>
<dbReference type="PROSITE" id="PS50042">
    <property type="entry name" value="CNMP_BINDING_3"/>
    <property type="match status" value="1"/>
</dbReference>
<dbReference type="Gene3D" id="1.10.287.70">
    <property type="match status" value="1"/>
</dbReference>
<dbReference type="CDD" id="cd00038">
    <property type="entry name" value="CAP_ED"/>
    <property type="match status" value="1"/>
</dbReference>
<dbReference type="SUPFAM" id="SSF51206">
    <property type="entry name" value="cAMP-binding domain-like"/>
    <property type="match status" value="1"/>
</dbReference>
<feature type="domain" description="Cyclic nucleotide-binding" evidence="12">
    <location>
        <begin position="349"/>
        <end position="433"/>
    </location>
</feature>
<dbReference type="SUPFAM" id="SSF81324">
    <property type="entry name" value="Voltage-gated potassium channels"/>
    <property type="match status" value="1"/>
</dbReference>
<evidence type="ECO:0000256" key="6">
    <source>
        <dbReference type="ARBA" id="ARBA00023065"/>
    </source>
</evidence>
<feature type="compositionally biased region" description="Low complexity" evidence="10">
    <location>
        <begin position="781"/>
        <end position="796"/>
    </location>
</feature>
<dbReference type="Gene3D" id="1.10.287.630">
    <property type="entry name" value="Helix hairpin bin"/>
    <property type="match status" value="1"/>
</dbReference>
<dbReference type="SMART" id="SM00100">
    <property type="entry name" value="cNMP"/>
    <property type="match status" value="1"/>
</dbReference>
<evidence type="ECO:0000313" key="14">
    <source>
        <dbReference type="Proteomes" id="UP000596660"/>
    </source>
</evidence>
<dbReference type="InterPro" id="IPR000595">
    <property type="entry name" value="cNMP-bd_dom"/>
</dbReference>
<dbReference type="GO" id="GO:0012505">
    <property type="term" value="C:endomembrane system"/>
    <property type="evidence" value="ECO:0007669"/>
    <property type="project" value="UniProtKB-SubCell"/>
</dbReference>
<protein>
    <recommendedName>
        <fullName evidence="12">Cyclic nucleotide-binding domain-containing protein</fullName>
    </recommendedName>
</protein>
<dbReference type="FunFam" id="2.60.120.10:FF:000024">
    <property type="entry name" value="Cyclic nucleotide-gated ion channel 1"/>
    <property type="match status" value="1"/>
</dbReference>
<dbReference type="Proteomes" id="UP000596660">
    <property type="component" value="Unplaced"/>
</dbReference>
<keyword evidence="3" id="KW-0813">Transport</keyword>
<dbReference type="OMA" id="WHELCME"/>
<evidence type="ECO:0000256" key="10">
    <source>
        <dbReference type="SAM" id="MobiDB-lite"/>
    </source>
</evidence>
<feature type="region of interest" description="Disordered" evidence="10">
    <location>
        <begin position="780"/>
        <end position="806"/>
    </location>
</feature>
<keyword evidence="6" id="KW-0406">Ion transport</keyword>
<comment type="similarity">
    <text evidence="2">Belongs to the cyclic nucleotide-gated cation channel (TC 1.A.1.5) family.</text>
</comment>
<feature type="transmembrane region" description="Helical" evidence="11">
    <location>
        <begin position="630"/>
        <end position="649"/>
    </location>
</feature>
<dbReference type="InterPro" id="IPR018490">
    <property type="entry name" value="cNMP-bd_dom_sf"/>
</dbReference>
<sequence>MDFCYLLHIILQFYTGFVSPSSRVVERIELIKDQAAIAKRYLFSYFIIDLLAILPLPQLAVYVIIPNLDGGSLTSEGLLKLVIFIQYVPRVIRIYPLYKYFQRTSGMISDTIWAGAAFYLFLYMVASHVVGASWYLFAIDRQGICWRKSCMGQGCYHMFSFCKDESGDNYTFNSSYCSLEDPNQIIGSTFFNYGLFYDALRSEVVQSTHTLAKLSYCFWWGLRSLSSCGQDLNTSSNYFGENLFAVLICVAGLSLFAFLIGNMQKYLQMILSTGGLGKDRKEKKQAVEQWMSRRLLPGDLKERIRRHHEYVWQETRGVSEENLIVSLPRDLRMDIKRHLGLDLVIRVPQIANLDENLKDAMCDHLKPVLYTKNSYIVREGDPVNEMLFTMRGSLLSMSTNGGRTGFFNSVSLKAGDFCGEELLTWALDPRSSSNLPISTRTLKTETEVEAFALMPDDLKFVASEFRSLHSFIQYSGGHGRPVSYSQHGGDTIEGSLRNLYKRLKNTLLPRRVEAHQALVSQFMHQVMQPSSRELGRCKLFKDHASIARRYLSSYFIIDILSVLTFPQMAVLAFIPRLIGGGPLISKGNVEIYYFHPVYPKAYSYYPLYKEVTKTSETITETAWARAAFNLFLYMLASHVCVAVWYTYAIDRQGSCWHELCMEKDAFICLDIARINEKGTSTQQYFGLFYDALNSEVLQSTKFFEKLLYFFWFYSLQWKTWAACFIQAAWRRYYRRKLEKSLQEAEEYALAKEGGSSPSFGVTIYASRFAANALRNLRRNAPRNSRIPPRSPLLSLPKPTEPDFTSI</sequence>
<dbReference type="PANTHER" id="PTHR45651">
    <property type="entry name" value="CYCLIC NUCLEOTIDE-GATED ION CHANNEL 15-RELATED-RELATED"/>
    <property type="match status" value="1"/>
</dbReference>
<feature type="transmembrane region" description="Helical" evidence="11">
    <location>
        <begin position="116"/>
        <end position="137"/>
    </location>
</feature>
<evidence type="ECO:0000256" key="9">
    <source>
        <dbReference type="ARBA" id="ARBA00023303"/>
    </source>
</evidence>
<feature type="transmembrane region" description="Helical" evidence="11">
    <location>
        <begin position="243"/>
        <end position="261"/>
    </location>
</feature>
<name>A0A803KZL8_CHEQI</name>
<evidence type="ECO:0000256" key="4">
    <source>
        <dbReference type="ARBA" id="ARBA00022692"/>
    </source>
</evidence>
<dbReference type="EnsemblPlants" id="AUR62004478-RA">
    <property type="protein sequence ID" value="AUR62004478-RA:cds"/>
    <property type="gene ID" value="AUR62004478"/>
</dbReference>
<evidence type="ECO:0000256" key="8">
    <source>
        <dbReference type="ARBA" id="ARBA00023286"/>
    </source>
</evidence>
<evidence type="ECO:0000256" key="1">
    <source>
        <dbReference type="ARBA" id="ARBA00004127"/>
    </source>
</evidence>
<evidence type="ECO:0000256" key="7">
    <source>
        <dbReference type="ARBA" id="ARBA00023136"/>
    </source>
</evidence>
<dbReference type="InterPro" id="IPR005821">
    <property type="entry name" value="Ion_trans_dom"/>
</dbReference>